<evidence type="ECO:0000256" key="4">
    <source>
        <dbReference type="ARBA" id="ARBA00023098"/>
    </source>
</evidence>
<dbReference type="Gene3D" id="3.90.226.10">
    <property type="entry name" value="2-enoyl-CoA Hydratase, Chain A, domain 1"/>
    <property type="match status" value="1"/>
</dbReference>
<dbReference type="PANTHER" id="PTHR43602:SF1">
    <property type="entry name" value="ENOYL-COA HYDRATASE DOMAIN-CONTAINING PROTEIN 3, MITOCHONDRIAL"/>
    <property type="match status" value="1"/>
</dbReference>
<keyword evidence="3" id="KW-0809">Transit peptide</keyword>
<comment type="function">
    <text evidence="5">May play a role in fatty acid biosynthesis and insulin sensitivity.</text>
</comment>
<reference evidence="7" key="1">
    <citation type="submission" date="2016-07" db="EMBL/GenBank/DDBJ databases">
        <title>Microvirga ossetica sp. nov. a new species of rhizobia isolated from root nodules of the legume species Vicia alpestris Steven originated from North Ossetia region in the Caucasus.</title>
        <authorList>
            <person name="Safronova V.I."/>
            <person name="Kuznetsova I.G."/>
            <person name="Sazanova A.L."/>
            <person name="Belimov A."/>
            <person name="Andronov E."/>
            <person name="Osledkin Y.S."/>
            <person name="Onishchuk O.P."/>
            <person name="Kurchak O.N."/>
            <person name="Shaposhnikov A.I."/>
            <person name="Willems A."/>
            <person name="Tikhonovich I.A."/>
        </authorList>
    </citation>
    <scope>NUCLEOTIDE SEQUENCE [LARGE SCALE GENOMIC DNA]</scope>
    <source>
        <strain evidence="7">V5/3M</strain>
    </source>
</reference>
<dbReference type="GO" id="GO:0006631">
    <property type="term" value="P:fatty acid metabolic process"/>
    <property type="evidence" value="ECO:0007669"/>
    <property type="project" value="UniProtKB-KW"/>
</dbReference>
<gene>
    <name evidence="7" type="ORF">BB934_18810</name>
</gene>
<protein>
    <recommendedName>
        <fullName evidence="6">Enoyl-CoA hydratase domain-containing protein 3, mitochondrial</fullName>
    </recommendedName>
</protein>
<proteinExistence type="inferred from homology"/>
<dbReference type="RefSeq" id="WP_099511037.1">
    <property type="nucleotide sequence ID" value="NZ_CP016616.1"/>
</dbReference>
<evidence type="ECO:0000256" key="6">
    <source>
        <dbReference type="ARBA" id="ARBA00040545"/>
    </source>
</evidence>
<evidence type="ECO:0000256" key="5">
    <source>
        <dbReference type="ARBA" id="ARBA00037410"/>
    </source>
</evidence>
<keyword evidence="4" id="KW-0443">Lipid metabolism</keyword>
<dbReference type="InterPro" id="IPR052377">
    <property type="entry name" value="Mitochondrial_ECH-domain"/>
</dbReference>
<organism evidence="7">
    <name type="scientific">Microvirga ossetica</name>
    <dbReference type="NCBI Taxonomy" id="1882682"/>
    <lineage>
        <taxon>Bacteria</taxon>
        <taxon>Pseudomonadati</taxon>
        <taxon>Pseudomonadota</taxon>
        <taxon>Alphaproteobacteria</taxon>
        <taxon>Hyphomicrobiales</taxon>
        <taxon>Methylobacteriaceae</taxon>
        <taxon>Microvirga</taxon>
    </lineage>
</organism>
<dbReference type="PANTHER" id="PTHR43602">
    <property type="match status" value="1"/>
</dbReference>
<evidence type="ECO:0000256" key="1">
    <source>
        <dbReference type="ARBA" id="ARBA00005254"/>
    </source>
</evidence>
<dbReference type="SUPFAM" id="SSF52096">
    <property type="entry name" value="ClpP/crotonase"/>
    <property type="match status" value="1"/>
</dbReference>
<dbReference type="InterPro" id="IPR014748">
    <property type="entry name" value="Enoyl-CoA_hydra_C"/>
</dbReference>
<dbReference type="InterPro" id="IPR029045">
    <property type="entry name" value="ClpP/crotonase-like_dom_sf"/>
</dbReference>
<name>A0A1B2EJ81_9HYPH</name>
<dbReference type="KEGG" id="moc:BB934_18810"/>
<dbReference type="CDD" id="cd06558">
    <property type="entry name" value="crotonase-like"/>
    <property type="match status" value="1"/>
</dbReference>
<accession>A0A1B2EJ81</accession>
<dbReference type="OrthoDB" id="9795613at2"/>
<evidence type="ECO:0000256" key="3">
    <source>
        <dbReference type="ARBA" id="ARBA00022946"/>
    </source>
</evidence>
<dbReference type="NCBIfam" id="NF006008">
    <property type="entry name" value="PRK08139.1"/>
    <property type="match status" value="1"/>
</dbReference>
<comment type="similarity">
    <text evidence="1">Belongs to the enoyl-CoA hydratase/isomerase family.</text>
</comment>
<dbReference type="InterPro" id="IPR001753">
    <property type="entry name" value="Enoyl-CoA_hydra/iso"/>
</dbReference>
<dbReference type="AlphaFoldDB" id="A0A1B2EJ81"/>
<evidence type="ECO:0000313" key="7">
    <source>
        <dbReference type="EMBL" id="ANY80026.1"/>
    </source>
</evidence>
<dbReference type="GO" id="GO:0016836">
    <property type="term" value="F:hydro-lyase activity"/>
    <property type="evidence" value="ECO:0007669"/>
    <property type="project" value="TreeGrafter"/>
</dbReference>
<evidence type="ECO:0000256" key="2">
    <source>
        <dbReference type="ARBA" id="ARBA00022832"/>
    </source>
</evidence>
<dbReference type="Gene3D" id="1.10.12.10">
    <property type="entry name" value="Lyase 2-enoyl-coa Hydratase, Chain A, domain 2"/>
    <property type="match status" value="1"/>
</dbReference>
<dbReference type="EMBL" id="CP016616">
    <property type="protein sequence ID" value="ANY80026.1"/>
    <property type="molecule type" value="Genomic_DNA"/>
</dbReference>
<dbReference type="Pfam" id="PF00378">
    <property type="entry name" value="ECH_1"/>
    <property type="match status" value="1"/>
</dbReference>
<keyword evidence="2" id="KW-0276">Fatty acid metabolism</keyword>
<sequence>MSAQLSVAGEAILLREDRDGVVTLVLNRPARFNALSEEMLSALQAALDDIKDDDTVRCVVLAASGKAFCAGHDLKQMRANPRQDYYETLFAQCSRVMQSIVDLPVPVIARVHGMATAAGCQLVATCDLAVASESATFAVSGIDVGLFCSTPAVALSRNVAPKHAFDMLVTGRFISSAEALSFGLVNRVAPDAELDKAVAALTADICAKSPVAIRTGKAMFARQRSMSLEEAYTYAGNVMACNMMAEDAAEGIDAFIEKRKPVWKGR</sequence>